<name>A0A0F9IX08_9ZZZZ</name>
<comment type="caution">
    <text evidence="1">The sequence shown here is derived from an EMBL/GenBank/DDBJ whole genome shotgun (WGS) entry which is preliminary data.</text>
</comment>
<gene>
    <name evidence="1" type="ORF">LCGC14_1892790</name>
</gene>
<reference evidence="1" key="1">
    <citation type="journal article" date="2015" name="Nature">
        <title>Complex archaea that bridge the gap between prokaryotes and eukaryotes.</title>
        <authorList>
            <person name="Spang A."/>
            <person name="Saw J.H."/>
            <person name="Jorgensen S.L."/>
            <person name="Zaremba-Niedzwiedzka K."/>
            <person name="Martijn J."/>
            <person name="Lind A.E."/>
            <person name="van Eijk R."/>
            <person name="Schleper C."/>
            <person name="Guy L."/>
            <person name="Ettema T.J."/>
        </authorList>
    </citation>
    <scope>NUCLEOTIDE SEQUENCE</scope>
</reference>
<protein>
    <submittedName>
        <fullName evidence="1">Uncharacterized protein</fullName>
    </submittedName>
</protein>
<dbReference type="EMBL" id="LAZR01019682">
    <property type="protein sequence ID" value="KKL91632.1"/>
    <property type="molecule type" value="Genomic_DNA"/>
</dbReference>
<accession>A0A0F9IX08</accession>
<proteinExistence type="predicted"/>
<dbReference type="AlphaFoldDB" id="A0A0F9IX08"/>
<evidence type="ECO:0000313" key="1">
    <source>
        <dbReference type="EMBL" id="KKL91632.1"/>
    </source>
</evidence>
<sequence>MMGFDLARILASPEGLRLYNTLKRIVEAEGMSVSEVLSQTVAHMEKIESLSRRKGLSARQVADDSLAQYERSL</sequence>
<organism evidence="1">
    <name type="scientific">marine sediment metagenome</name>
    <dbReference type="NCBI Taxonomy" id="412755"/>
    <lineage>
        <taxon>unclassified sequences</taxon>
        <taxon>metagenomes</taxon>
        <taxon>ecological metagenomes</taxon>
    </lineage>
</organism>